<evidence type="ECO:0000259" key="1">
    <source>
        <dbReference type="Pfam" id="PF05685"/>
    </source>
</evidence>
<dbReference type="AlphaFoldDB" id="A0A6J4V473"/>
<dbReference type="Pfam" id="PF05685">
    <property type="entry name" value="Uma2"/>
    <property type="match status" value="1"/>
</dbReference>
<dbReference type="EMBL" id="CADCWK010000253">
    <property type="protein sequence ID" value="CAA9568038.1"/>
    <property type="molecule type" value="Genomic_DNA"/>
</dbReference>
<dbReference type="PANTHER" id="PTHR34107">
    <property type="entry name" value="SLL0198 PROTEIN-RELATED"/>
    <property type="match status" value="1"/>
</dbReference>
<protein>
    <recommendedName>
        <fullName evidence="1">Putative restriction endonuclease domain-containing protein</fullName>
    </recommendedName>
</protein>
<feature type="domain" description="Putative restriction endonuclease" evidence="1">
    <location>
        <begin position="11"/>
        <end position="175"/>
    </location>
</feature>
<dbReference type="PANTHER" id="PTHR34107:SF4">
    <property type="entry name" value="SLL1222 PROTEIN"/>
    <property type="match status" value="1"/>
</dbReference>
<accession>A0A6J4V473</accession>
<dbReference type="InterPro" id="IPR008538">
    <property type="entry name" value="Uma2"/>
</dbReference>
<sequence length="190" mass="20645">MVAQTRPATLEDLAATPDDGRIYELLNGEIVVSAAPTWKHQVVLQMLNRSIDGWVVQHGTGIALTAPVDIVLDAENVLQPDLLYVGPDNPGRVRNGRFHGAPDLAVEIISPTSRNRDATVKAMRYALAGIREFWLVDPDLRTIALFELDGTFYTERAPESDGVFVSGVLTGLRLDPASVFAAADRVIQNG</sequence>
<dbReference type="InterPro" id="IPR012296">
    <property type="entry name" value="Nuclease_put_TT1808"/>
</dbReference>
<name>A0A6J4V473_9BACT</name>
<dbReference type="CDD" id="cd06260">
    <property type="entry name" value="DUF820-like"/>
    <property type="match status" value="1"/>
</dbReference>
<proteinExistence type="predicted"/>
<organism evidence="2">
    <name type="scientific">uncultured Thermomicrobiales bacterium</name>
    <dbReference type="NCBI Taxonomy" id="1645740"/>
    <lineage>
        <taxon>Bacteria</taxon>
        <taxon>Pseudomonadati</taxon>
        <taxon>Thermomicrobiota</taxon>
        <taxon>Thermomicrobia</taxon>
        <taxon>Thermomicrobiales</taxon>
        <taxon>environmental samples</taxon>
    </lineage>
</organism>
<reference evidence="2" key="1">
    <citation type="submission" date="2020-02" db="EMBL/GenBank/DDBJ databases">
        <authorList>
            <person name="Meier V. D."/>
        </authorList>
    </citation>
    <scope>NUCLEOTIDE SEQUENCE</scope>
    <source>
        <strain evidence="2">AVDCRST_MAG33</strain>
    </source>
</reference>
<dbReference type="InterPro" id="IPR011335">
    <property type="entry name" value="Restrct_endonuc-II-like"/>
</dbReference>
<dbReference type="SUPFAM" id="SSF52980">
    <property type="entry name" value="Restriction endonuclease-like"/>
    <property type="match status" value="1"/>
</dbReference>
<evidence type="ECO:0000313" key="2">
    <source>
        <dbReference type="EMBL" id="CAA9568038.1"/>
    </source>
</evidence>
<dbReference type="Gene3D" id="3.90.1570.10">
    <property type="entry name" value="tt1808, chain A"/>
    <property type="match status" value="1"/>
</dbReference>
<gene>
    <name evidence="2" type="ORF">AVDCRST_MAG33-2242</name>
</gene>